<sequence>MIKLSTRLPKGFLSTTFKKTSNPHHRSLISTLRKFTSSPTNERKFHNNLISPLRSSNNNKLHNFGDADENGAENDKVRNKKRIGELNDLLEFNPNFTDALIERSKCYEGLSEWKLASADLEKVLEIEPNRDDIVSHLEQLYWFYIQKENYNVKLANNYLERAFEIVSNNAVQVPFSYYRSLYSICYELEQFEKAISYATKGIKSIESTGPIEIGSKEADDLAALLCRRGSVLITKFKMIERGRQDLERALSLASSKYEPLVLMLDSFKYLKNHDLVMETYNLVKELEKKETRTDEKTLLEYQRVWLGFRVDLFGLFKRLLSEDSYH</sequence>
<evidence type="ECO:0000256" key="1">
    <source>
        <dbReference type="SAM" id="MobiDB-lite"/>
    </source>
</evidence>
<dbReference type="KEGG" id="ngr:NAEGRDRAFT_73163"/>
<dbReference type="Proteomes" id="UP000006671">
    <property type="component" value="Unassembled WGS sequence"/>
</dbReference>
<dbReference type="EMBL" id="GG738902">
    <property type="protein sequence ID" value="EFC39113.1"/>
    <property type="molecule type" value="Genomic_DNA"/>
</dbReference>
<feature type="compositionally biased region" description="Polar residues" evidence="1">
    <location>
        <begin position="48"/>
        <end position="61"/>
    </location>
</feature>
<dbReference type="InterPro" id="IPR011990">
    <property type="entry name" value="TPR-like_helical_dom_sf"/>
</dbReference>
<gene>
    <name evidence="2" type="ORF">NAEGRDRAFT_73163</name>
</gene>
<proteinExistence type="predicted"/>
<dbReference type="SUPFAM" id="SSF48452">
    <property type="entry name" value="TPR-like"/>
    <property type="match status" value="1"/>
</dbReference>
<keyword evidence="3" id="KW-1185">Reference proteome</keyword>
<feature type="region of interest" description="Disordered" evidence="1">
    <location>
        <begin position="48"/>
        <end position="76"/>
    </location>
</feature>
<accession>D2VVW4</accession>
<dbReference type="GeneID" id="8858457"/>
<evidence type="ECO:0000313" key="3">
    <source>
        <dbReference type="Proteomes" id="UP000006671"/>
    </source>
</evidence>
<dbReference type="InParanoid" id="D2VVW4"/>
<dbReference type="AlphaFoldDB" id="D2VVW4"/>
<dbReference type="RefSeq" id="XP_002671857.1">
    <property type="nucleotide sequence ID" value="XM_002671811.1"/>
</dbReference>
<protein>
    <submittedName>
        <fullName evidence="2">Predicted protein</fullName>
    </submittedName>
</protein>
<dbReference type="Gene3D" id="1.25.40.10">
    <property type="entry name" value="Tetratricopeptide repeat domain"/>
    <property type="match status" value="2"/>
</dbReference>
<dbReference type="VEuPathDB" id="AmoebaDB:NAEGRDRAFT_73163"/>
<evidence type="ECO:0000313" key="2">
    <source>
        <dbReference type="EMBL" id="EFC39113.1"/>
    </source>
</evidence>
<organism evidence="3">
    <name type="scientific">Naegleria gruberi</name>
    <name type="common">Amoeba</name>
    <dbReference type="NCBI Taxonomy" id="5762"/>
    <lineage>
        <taxon>Eukaryota</taxon>
        <taxon>Discoba</taxon>
        <taxon>Heterolobosea</taxon>
        <taxon>Tetramitia</taxon>
        <taxon>Eutetramitia</taxon>
        <taxon>Vahlkampfiidae</taxon>
        <taxon>Naegleria</taxon>
    </lineage>
</organism>
<reference evidence="2 3" key="1">
    <citation type="journal article" date="2010" name="Cell">
        <title>The genome of Naegleria gruberi illuminates early eukaryotic versatility.</title>
        <authorList>
            <person name="Fritz-Laylin L.K."/>
            <person name="Prochnik S.E."/>
            <person name="Ginger M.L."/>
            <person name="Dacks J.B."/>
            <person name="Carpenter M.L."/>
            <person name="Field M.C."/>
            <person name="Kuo A."/>
            <person name="Paredez A."/>
            <person name="Chapman J."/>
            <person name="Pham J."/>
            <person name="Shu S."/>
            <person name="Neupane R."/>
            <person name="Cipriano M."/>
            <person name="Mancuso J."/>
            <person name="Tu H."/>
            <person name="Salamov A."/>
            <person name="Lindquist E."/>
            <person name="Shapiro H."/>
            <person name="Lucas S."/>
            <person name="Grigoriev I.V."/>
            <person name="Cande W.Z."/>
            <person name="Fulton C."/>
            <person name="Rokhsar D.S."/>
            <person name="Dawson S.C."/>
        </authorList>
    </citation>
    <scope>NUCLEOTIDE SEQUENCE [LARGE SCALE GENOMIC DNA]</scope>
    <source>
        <strain evidence="2 3">NEG-M</strain>
    </source>
</reference>
<name>D2VVW4_NAEGR</name>